<dbReference type="Gene3D" id="3.30.300.50">
    <property type="match status" value="2"/>
</dbReference>
<dbReference type="InterPro" id="IPR009003">
    <property type="entry name" value="Peptidase_S1_PA"/>
</dbReference>
<dbReference type="Proteomes" id="UP000029737">
    <property type="component" value="Unassembled WGS sequence"/>
</dbReference>
<evidence type="ECO:0000256" key="7">
    <source>
        <dbReference type="ARBA" id="ARBA00023157"/>
    </source>
</evidence>
<comment type="similarity">
    <text evidence="1">Belongs to the peptidase S1 family.</text>
</comment>
<dbReference type="PIRSF" id="PIRSF001134">
    <property type="entry name" value="Streptogrisin"/>
    <property type="match status" value="1"/>
</dbReference>
<evidence type="ECO:0000256" key="4">
    <source>
        <dbReference type="ARBA" id="ARBA00022801"/>
    </source>
</evidence>
<dbReference type="SUPFAM" id="SSF50494">
    <property type="entry name" value="Trypsin-like serine proteases"/>
    <property type="match status" value="1"/>
</dbReference>
<sequence length="375" mass="38769">MKLGIACRLVGTLLLATATAATAAPASSASEPGTPEKPDGTASLLEAMQRDLGLSARESRLRLYRETIAEQVRHTLRRTLGNSYGGAHYDAASGRLVVGVTDRSRLADARAAGAHAQLVEYSSRRLTGIAERLGESLRSAPDGVTGSYVDTADNSVVLTAERGSAADARNYVRSTGVAADAVRVVETERTPRLYADVIGGNPYYVGGNTRCSVGFAVQGGFLSAGHCAATGDSTSNPAGWAEGSSFPGNDFSYIRSSARGRPLVNDYAGGTVNIAGSTEAPVGASVCRSGSTTGWHCGTIRGKRQSVRYPSGVVEGLTRTDVCAESGDSGGSFVSGQQAQGITSGGWGNCTDGGTTFFQPVNEALRHYDVDLLTG</sequence>
<keyword evidence="2 14" id="KW-0645">Protease</keyword>
<dbReference type="InterPro" id="IPR004236">
    <property type="entry name" value="Pept_S1_alpha_lytic"/>
</dbReference>
<dbReference type="PRINTS" id="PR00861">
    <property type="entry name" value="ALYTICPTASE"/>
</dbReference>
<protein>
    <submittedName>
        <fullName evidence="13">S1 family peptidase</fullName>
    </submittedName>
    <submittedName>
        <fullName evidence="14">Serine protease</fullName>
    </submittedName>
</protein>
<dbReference type="GO" id="GO:0006508">
    <property type="term" value="P:proteolysis"/>
    <property type="evidence" value="ECO:0007669"/>
    <property type="project" value="UniProtKB-KW"/>
</dbReference>
<feature type="chain" id="PRO_5044540469" evidence="10">
    <location>
        <begin position="24"/>
        <end position="375"/>
    </location>
</feature>
<evidence type="ECO:0000259" key="12">
    <source>
        <dbReference type="Pfam" id="PF02983"/>
    </source>
</evidence>
<gene>
    <name evidence="13" type="ORF">CDG81_02265</name>
    <name evidence="14" type="ORF">IL38_18715</name>
</gene>
<organism evidence="13 16">
    <name type="scientific">Actinopolyspora erythraea</name>
    <dbReference type="NCBI Taxonomy" id="414996"/>
    <lineage>
        <taxon>Bacteria</taxon>
        <taxon>Bacillati</taxon>
        <taxon>Actinomycetota</taxon>
        <taxon>Actinomycetes</taxon>
        <taxon>Actinopolysporales</taxon>
        <taxon>Actinopolysporaceae</taxon>
        <taxon>Actinopolyspora</taxon>
    </lineage>
</organism>
<keyword evidence="4" id="KW-0378">Hydrolase</keyword>
<dbReference type="InterPro" id="IPR001254">
    <property type="entry name" value="Trypsin_dom"/>
</dbReference>
<evidence type="ECO:0000256" key="2">
    <source>
        <dbReference type="ARBA" id="ARBA00022670"/>
    </source>
</evidence>
<evidence type="ECO:0000313" key="16">
    <source>
        <dbReference type="Proteomes" id="UP000215043"/>
    </source>
</evidence>
<evidence type="ECO:0000256" key="6">
    <source>
        <dbReference type="ARBA" id="ARBA00023145"/>
    </source>
</evidence>
<feature type="active site" description="Charge relay system" evidence="8">
    <location>
        <position position="329"/>
    </location>
</feature>
<feature type="active site" description="Charge relay system" evidence="8">
    <location>
        <position position="250"/>
    </location>
</feature>
<evidence type="ECO:0000256" key="5">
    <source>
        <dbReference type="ARBA" id="ARBA00022825"/>
    </source>
</evidence>
<dbReference type="eggNOG" id="COG3979">
    <property type="taxonomic scope" value="Bacteria"/>
</dbReference>
<keyword evidence="5" id="KW-0720">Serine protease</keyword>
<feature type="disulfide bond" evidence="9">
    <location>
        <begin position="323"/>
        <end position="350"/>
    </location>
</feature>
<evidence type="ECO:0000313" key="15">
    <source>
        <dbReference type="Proteomes" id="UP000029737"/>
    </source>
</evidence>
<dbReference type="Proteomes" id="UP000215043">
    <property type="component" value="Chromosome"/>
</dbReference>
<dbReference type="GO" id="GO:0005576">
    <property type="term" value="C:extracellular region"/>
    <property type="evidence" value="ECO:0007669"/>
    <property type="project" value="InterPro"/>
</dbReference>
<proteinExistence type="inferred from homology"/>
<dbReference type="InterPro" id="IPR035070">
    <property type="entry name" value="Streptogrisin_prodomain"/>
</dbReference>
<keyword evidence="3 10" id="KW-0732">Signal</keyword>
<dbReference type="HOGENOM" id="CLU_030648_2_0_11"/>
<dbReference type="OrthoDB" id="8781117at2"/>
<feature type="active site" description="Charge relay system" evidence="8">
    <location>
        <position position="226"/>
    </location>
</feature>
<feature type="disulfide bond" evidence="9">
    <location>
        <begin position="211"/>
        <end position="227"/>
    </location>
</feature>
<reference evidence="14 15" key="1">
    <citation type="journal article" date="2014" name="PLoS ONE">
        <title>Identification and Characterization of a New Erythromycin Biosynthetic Gene Cluster in Actinopolyspora erythraea YIM90600, a Novel Erythronolide-Producing Halophilic Actinomycete Isolated from Salt Field.</title>
        <authorList>
            <person name="Chen D."/>
            <person name="Feng J."/>
            <person name="Huang L."/>
            <person name="Zhang Q."/>
            <person name="Wu J."/>
            <person name="Zhu X."/>
            <person name="Duan Y."/>
            <person name="Xu Z."/>
        </authorList>
    </citation>
    <scope>NUCLEOTIDE SEQUENCE [LARGE SCALE GENOMIC DNA]</scope>
    <source>
        <strain evidence="14 15">YIM90600</strain>
    </source>
</reference>
<evidence type="ECO:0000313" key="13">
    <source>
        <dbReference type="EMBL" id="ASU77332.1"/>
    </source>
</evidence>
<dbReference type="Pfam" id="PF00089">
    <property type="entry name" value="Trypsin"/>
    <property type="match status" value="1"/>
</dbReference>
<feature type="disulfide bond" evidence="9">
    <location>
        <begin position="287"/>
        <end position="297"/>
    </location>
</feature>
<evidence type="ECO:0000256" key="10">
    <source>
        <dbReference type="SAM" id="SignalP"/>
    </source>
</evidence>
<dbReference type="InterPro" id="IPR001316">
    <property type="entry name" value="Pept_S1A_streptogrisin"/>
</dbReference>
<keyword evidence="15" id="KW-1185">Reference proteome</keyword>
<dbReference type="AlphaFoldDB" id="A0A099D300"/>
<dbReference type="EMBL" id="CP022752">
    <property type="protein sequence ID" value="ASU77332.1"/>
    <property type="molecule type" value="Genomic_DNA"/>
</dbReference>
<evidence type="ECO:0000313" key="14">
    <source>
        <dbReference type="EMBL" id="KGI80177.1"/>
    </source>
</evidence>
<dbReference type="Gene3D" id="2.40.10.10">
    <property type="entry name" value="Trypsin-like serine proteases"/>
    <property type="match status" value="2"/>
</dbReference>
<name>A0A099D300_9ACTN</name>
<dbReference type="EMBL" id="JPMV01000035">
    <property type="protein sequence ID" value="KGI80177.1"/>
    <property type="molecule type" value="Genomic_DNA"/>
</dbReference>
<evidence type="ECO:0000256" key="8">
    <source>
        <dbReference type="PIRSR" id="PIRSR001134-1"/>
    </source>
</evidence>
<keyword evidence="7 9" id="KW-1015">Disulfide bond</keyword>
<dbReference type="Pfam" id="PF02983">
    <property type="entry name" value="Pro_Al_protease"/>
    <property type="match status" value="1"/>
</dbReference>
<evidence type="ECO:0000256" key="3">
    <source>
        <dbReference type="ARBA" id="ARBA00022729"/>
    </source>
</evidence>
<dbReference type="InterPro" id="IPR043504">
    <property type="entry name" value="Peptidase_S1_PA_chymotrypsin"/>
</dbReference>
<dbReference type="KEGG" id="aey:CDG81_02265"/>
<dbReference type="CDD" id="cd21112">
    <property type="entry name" value="alphaLP-like"/>
    <property type="match status" value="1"/>
</dbReference>
<feature type="signal peptide" evidence="10">
    <location>
        <begin position="1"/>
        <end position="23"/>
    </location>
</feature>
<feature type="domain" description="Peptidase S1A alpha-lytic prodomain" evidence="12">
    <location>
        <begin position="121"/>
        <end position="178"/>
    </location>
</feature>
<reference evidence="13 16" key="2">
    <citation type="submission" date="2017-08" db="EMBL/GenBank/DDBJ databases">
        <title>The complete genome sequence of moderately halophilic actinomycete Actinopolyspora erythraea YIM 90600, the producer of novel erythromycin, novel actinopolysporins A-C and tubercidin.</title>
        <authorList>
            <person name="Yin M."/>
            <person name="Tang S."/>
        </authorList>
    </citation>
    <scope>NUCLEOTIDE SEQUENCE [LARGE SCALE GENOMIC DNA]</scope>
    <source>
        <strain evidence="13 16">YIM 90600</strain>
    </source>
</reference>
<feature type="domain" description="Peptidase S1" evidence="11">
    <location>
        <begin position="249"/>
        <end position="364"/>
    </location>
</feature>
<accession>A0A099D300</accession>
<evidence type="ECO:0000256" key="1">
    <source>
        <dbReference type="ARBA" id="ARBA00007664"/>
    </source>
</evidence>
<evidence type="ECO:0000256" key="9">
    <source>
        <dbReference type="PIRSR" id="PIRSR001134-2"/>
    </source>
</evidence>
<keyword evidence="6" id="KW-0865">Zymogen</keyword>
<evidence type="ECO:0000259" key="11">
    <source>
        <dbReference type="Pfam" id="PF00089"/>
    </source>
</evidence>
<dbReference type="GO" id="GO:0004252">
    <property type="term" value="F:serine-type endopeptidase activity"/>
    <property type="evidence" value="ECO:0007669"/>
    <property type="project" value="InterPro"/>
</dbReference>
<dbReference type="RefSeq" id="WP_043576116.1">
    <property type="nucleotide sequence ID" value="NZ_CP022752.1"/>
</dbReference>